<dbReference type="InterPro" id="IPR011990">
    <property type="entry name" value="TPR-like_helical_dom_sf"/>
</dbReference>
<feature type="signal peptide" evidence="4">
    <location>
        <begin position="1"/>
        <end position="20"/>
    </location>
</feature>
<dbReference type="SMART" id="SM00028">
    <property type="entry name" value="TPR"/>
    <property type="match status" value="1"/>
</dbReference>
<evidence type="ECO:0000313" key="7">
    <source>
        <dbReference type="EMBL" id="OTQ10246.1"/>
    </source>
</evidence>
<dbReference type="Proteomes" id="UP000194977">
    <property type="component" value="Unassembled WGS sequence"/>
</dbReference>
<evidence type="ECO:0000313" key="8">
    <source>
        <dbReference type="Proteomes" id="UP000194800"/>
    </source>
</evidence>
<evidence type="ECO:0000313" key="9">
    <source>
        <dbReference type="Proteomes" id="UP000194977"/>
    </source>
</evidence>
<dbReference type="SUPFAM" id="SSF48452">
    <property type="entry name" value="TPR-like"/>
    <property type="match status" value="1"/>
</dbReference>
<dbReference type="NCBIfam" id="TIGR04390">
    <property type="entry name" value="OMP_YaiO_dom"/>
    <property type="match status" value="1"/>
</dbReference>
<dbReference type="EMBL" id="NART01000021">
    <property type="protein sequence ID" value="OTQ10246.1"/>
    <property type="molecule type" value="Genomic_DNA"/>
</dbReference>
<dbReference type="InterPro" id="IPR030887">
    <property type="entry name" value="Beta-barrel_YaiO"/>
</dbReference>
<evidence type="ECO:0000256" key="3">
    <source>
        <dbReference type="PROSITE-ProRule" id="PRU00339"/>
    </source>
</evidence>
<dbReference type="RefSeq" id="WP_086300884.1">
    <property type="nucleotide sequence ID" value="NZ_MZNE01000009.1"/>
</dbReference>
<dbReference type="Pfam" id="PF19413">
    <property type="entry name" value="YaiO"/>
    <property type="match status" value="1"/>
</dbReference>
<feature type="repeat" description="TPR" evidence="3">
    <location>
        <begin position="65"/>
        <end position="98"/>
    </location>
</feature>
<protein>
    <recommendedName>
        <fullName evidence="5">YaiO beta-barrel domain-containing protein</fullName>
    </recommendedName>
</protein>
<sequence length="396" mass="45201">MFYRIFLIISMLNYSSTAIAENNDFDNAIKADQLLKESIEAKKFQNFELALSKLQIANQLSPTNSDVLVQLGFNYYALGKLDQAKQSFQKALSISPNYVDAQYGLVSVILAQNPDDLDEAEKLLNQYIEQSPNDVQLLTISKTIEAIKNSIHNWDFNLGGTHSHLSKSYADWNEMEMALSYKLSKTDTITGYFAQSHRFHMNDQKYGGTLWHTFNDRAYGYLTGFISSSNKLFAKYTLINGIDYTLINSINQNINSFHVTLDMKLDHYDDGNIKSIDPGIIQYFLGERLSLSGKWNNTFDQDNKHMSGFLVKIASSPTEKLHLFAGYSNSQETSDRSSNFTRSLIKVSARFVGFSYDISEIVTININYTNEDRKETTHNRKLYNKNTIGCGIKWKF</sequence>
<dbReference type="Proteomes" id="UP000194800">
    <property type="component" value="Unassembled WGS sequence"/>
</dbReference>
<keyword evidence="4" id="KW-0732">Signal</keyword>
<evidence type="ECO:0000313" key="6">
    <source>
        <dbReference type="EMBL" id="OTP99726.1"/>
    </source>
</evidence>
<dbReference type="PROSITE" id="PS50005">
    <property type="entry name" value="TPR"/>
    <property type="match status" value="1"/>
</dbReference>
<dbReference type="EMBL" id="NARP01000014">
    <property type="protein sequence ID" value="OTP99726.1"/>
    <property type="molecule type" value="Genomic_DNA"/>
</dbReference>
<feature type="domain" description="YaiO beta-barrel" evidence="5">
    <location>
        <begin position="158"/>
        <end position="305"/>
    </location>
</feature>
<keyword evidence="2 3" id="KW-0802">TPR repeat</keyword>
<dbReference type="PANTHER" id="PTHR44943">
    <property type="entry name" value="CELLULOSE SYNTHASE OPERON PROTEIN C"/>
    <property type="match status" value="1"/>
</dbReference>
<dbReference type="InterPro" id="IPR019734">
    <property type="entry name" value="TPR_rpt"/>
</dbReference>
<dbReference type="PROSITE" id="PS50293">
    <property type="entry name" value="TPR_REGION"/>
    <property type="match status" value="1"/>
</dbReference>
<keyword evidence="8" id="KW-1185">Reference proteome</keyword>
<dbReference type="Pfam" id="PF14559">
    <property type="entry name" value="TPR_19"/>
    <property type="match status" value="1"/>
</dbReference>
<comment type="caution">
    <text evidence="6">The sequence shown here is derived from an EMBL/GenBank/DDBJ whole genome shotgun (WGS) entry which is preliminary data.</text>
</comment>
<organism evidence="6 9">
    <name type="scientific">Gilliamella apicola</name>
    <dbReference type="NCBI Taxonomy" id="1196095"/>
    <lineage>
        <taxon>Bacteria</taxon>
        <taxon>Pseudomonadati</taxon>
        <taxon>Pseudomonadota</taxon>
        <taxon>Gammaproteobacteria</taxon>
        <taxon>Orbales</taxon>
        <taxon>Orbaceae</taxon>
        <taxon>Gilliamella</taxon>
    </lineage>
</organism>
<evidence type="ECO:0000259" key="5">
    <source>
        <dbReference type="Pfam" id="PF19413"/>
    </source>
</evidence>
<dbReference type="PANTHER" id="PTHR44943:SF8">
    <property type="entry name" value="TPR REPEAT-CONTAINING PROTEIN MJ0263"/>
    <property type="match status" value="1"/>
</dbReference>
<dbReference type="InterPro" id="IPR051685">
    <property type="entry name" value="Ycf3/AcsC/BcsC/TPR_MFPF"/>
</dbReference>
<keyword evidence="1" id="KW-0677">Repeat</keyword>
<dbReference type="Gene3D" id="1.25.40.10">
    <property type="entry name" value="Tetratricopeptide repeat domain"/>
    <property type="match status" value="1"/>
</dbReference>
<accession>A0A242NHZ3</accession>
<gene>
    <name evidence="7" type="ORF">B6C91_06315</name>
    <name evidence="6" type="ORF">B6D08_06580</name>
</gene>
<dbReference type="AlphaFoldDB" id="A0A242NHZ3"/>
<name>A0A242NHZ3_9GAMM</name>
<evidence type="ECO:0000256" key="1">
    <source>
        <dbReference type="ARBA" id="ARBA00022737"/>
    </source>
</evidence>
<proteinExistence type="predicted"/>
<evidence type="ECO:0000256" key="4">
    <source>
        <dbReference type="SAM" id="SignalP"/>
    </source>
</evidence>
<evidence type="ECO:0000256" key="2">
    <source>
        <dbReference type="ARBA" id="ARBA00022803"/>
    </source>
</evidence>
<reference evidence="8 9" key="1">
    <citation type="submission" date="2017-03" db="EMBL/GenBank/DDBJ databases">
        <title>Comparative genomics of honeybee gut symbionts reveal geographically distinct and subgroup specific antibiotic resistance.</title>
        <authorList>
            <person name="Ludvigsen J."/>
            <person name="Porcellato D."/>
            <person name="Labee-Lund T.M."/>
            <person name="Amdam G.V."/>
            <person name="Rudi K."/>
        </authorList>
    </citation>
    <scope>NUCLEOTIDE SEQUENCE [LARGE SCALE GENOMIC DNA]</scope>
    <source>
        <strain evidence="6 9">A-7-12</strain>
        <strain evidence="7 8">A-9-12</strain>
    </source>
</reference>
<feature type="chain" id="PRO_5012783239" description="YaiO beta-barrel domain-containing protein" evidence="4">
    <location>
        <begin position="21"/>
        <end position="396"/>
    </location>
</feature>
<dbReference type="OrthoDB" id="8038200at2"/>